<reference evidence="3" key="2">
    <citation type="journal article" date="2017" name="Nat. Plants">
        <title>The Aegilops tauschii genome reveals multiple impacts of transposons.</title>
        <authorList>
            <person name="Zhao G."/>
            <person name="Zou C."/>
            <person name="Li K."/>
            <person name="Wang K."/>
            <person name="Li T."/>
            <person name="Gao L."/>
            <person name="Zhang X."/>
            <person name="Wang H."/>
            <person name="Yang Z."/>
            <person name="Liu X."/>
            <person name="Jiang W."/>
            <person name="Mao L."/>
            <person name="Kong X."/>
            <person name="Jiao Y."/>
            <person name="Jia J."/>
        </authorList>
    </citation>
    <scope>NUCLEOTIDE SEQUENCE [LARGE SCALE GENOMIC DNA]</scope>
    <source>
        <strain evidence="3">cv. AL8/78</strain>
    </source>
</reference>
<dbReference type="PANTHER" id="PTHR11439">
    <property type="entry name" value="GAG-POL-RELATED RETROTRANSPOSON"/>
    <property type="match status" value="1"/>
</dbReference>
<dbReference type="Gramene" id="AET7Gv21127000.1">
    <property type="protein sequence ID" value="AET7Gv21127000.1"/>
    <property type="gene ID" value="AET7Gv21127000"/>
</dbReference>
<protein>
    <recommendedName>
        <fullName evidence="1">Reverse transcriptase Ty1/copia-type domain-containing protein</fullName>
    </recommendedName>
</protein>
<dbReference type="EnsemblPlants" id="AET7Gv21127000.1">
    <property type="protein sequence ID" value="AET7Gv21127000.1"/>
    <property type="gene ID" value="AET7Gv21127000"/>
</dbReference>
<dbReference type="InterPro" id="IPR013103">
    <property type="entry name" value="RVT_2"/>
</dbReference>
<keyword evidence="3" id="KW-1185">Reference proteome</keyword>
<proteinExistence type="predicted"/>
<evidence type="ECO:0000313" key="2">
    <source>
        <dbReference type="EnsemblPlants" id="AET7Gv21127000.1"/>
    </source>
</evidence>
<dbReference type="Proteomes" id="UP000015105">
    <property type="component" value="Chromosome 7D"/>
</dbReference>
<sequence length="522" mass="58803">SAGPQDLCMLSAEEPSNLVEARKEACWCRAMDEEINSIVESETWIMVDPPKDQKPIGLKWVYKIKKDPSGAIVKHKARLVAKGYVQRQGIDYEEVYAPVARLETVRLLVALAAQEEWQVHHMDVKSAFLNGELCEDVYVIQPPGYEKEGQEHRVLKLKKALYGLKQAPRAWNIKLDESLLSLGFARCPLEHGVYVKCSRGARLIVGVYVDDLIITGSSRDEIAKFKDQMMELFKMSDLGLLSYYLGIEVAQTTEGITICQASYAEKILDKAGMSECNPSQVPMEPKIKLRKSTKDQKVDSTYFRSLVGSLRYLVNTRPDLAFSVGMVSRFMEEPTVHHMNAIRQILRYLRGTINYGCHYRKGVEGEPRLLGYSDSDLAGDIEDRKSTSGTVFFLGSNLVTWASQKQKVIAISSCEAEYIAAATAACQAIWLSRLLAGLQEKEEQVVKLKVDNKSAISLCKNPVLHDRSKHIDIRYHFIRDCVETGKITVEHVSTGDQLADLLTKPLPRVKFIELRERIGIRS</sequence>
<dbReference type="CDD" id="cd09272">
    <property type="entry name" value="RNase_HI_RT_Ty1"/>
    <property type="match status" value="1"/>
</dbReference>
<dbReference type="PANTHER" id="PTHR11439:SF515">
    <property type="entry name" value="GAG-POL POLYPROTEIN"/>
    <property type="match status" value="1"/>
</dbReference>
<evidence type="ECO:0000259" key="1">
    <source>
        <dbReference type="Pfam" id="PF07727"/>
    </source>
</evidence>
<reference evidence="2" key="3">
    <citation type="journal article" date="2017" name="Nature">
        <title>Genome sequence of the progenitor of the wheat D genome Aegilops tauschii.</title>
        <authorList>
            <person name="Luo M.C."/>
            <person name="Gu Y.Q."/>
            <person name="Puiu D."/>
            <person name="Wang H."/>
            <person name="Twardziok S.O."/>
            <person name="Deal K.R."/>
            <person name="Huo N."/>
            <person name="Zhu T."/>
            <person name="Wang L."/>
            <person name="Wang Y."/>
            <person name="McGuire P.E."/>
            <person name="Liu S."/>
            <person name="Long H."/>
            <person name="Ramasamy R.K."/>
            <person name="Rodriguez J.C."/>
            <person name="Van S.L."/>
            <person name="Yuan L."/>
            <person name="Wang Z."/>
            <person name="Xia Z."/>
            <person name="Xiao L."/>
            <person name="Anderson O.D."/>
            <person name="Ouyang S."/>
            <person name="Liang Y."/>
            <person name="Zimin A.V."/>
            <person name="Pertea G."/>
            <person name="Qi P."/>
            <person name="Bennetzen J.L."/>
            <person name="Dai X."/>
            <person name="Dawson M.W."/>
            <person name="Muller H.G."/>
            <person name="Kugler K."/>
            <person name="Rivarola-Duarte L."/>
            <person name="Spannagl M."/>
            <person name="Mayer K.F.X."/>
            <person name="Lu F.H."/>
            <person name="Bevan M.W."/>
            <person name="Leroy P."/>
            <person name="Li P."/>
            <person name="You F.M."/>
            <person name="Sun Q."/>
            <person name="Liu Z."/>
            <person name="Lyons E."/>
            <person name="Wicker T."/>
            <person name="Salzberg S.L."/>
            <person name="Devos K.M."/>
            <person name="Dvorak J."/>
        </authorList>
    </citation>
    <scope>NUCLEOTIDE SEQUENCE [LARGE SCALE GENOMIC DNA]</scope>
    <source>
        <strain evidence="2">cv. AL8/78</strain>
    </source>
</reference>
<reference evidence="3" key="1">
    <citation type="journal article" date="2014" name="Science">
        <title>Ancient hybridizations among the ancestral genomes of bread wheat.</title>
        <authorList>
            <consortium name="International Wheat Genome Sequencing Consortium,"/>
            <person name="Marcussen T."/>
            <person name="Sandve S.R."/>
            <person name="Heier L."/>
            <person name="Spannagl M."/>
            <person name="Pfeifer M."/>
            <person name="Jakobsen K.S."/>
            <person name="Wulff B.B."/>
            <person name="Steuernagel B."/>
            <person name="Mayer K.F."/>
            <person name="Olsen O.A."/>
        </authorList>
    </citation>
    <scope>NUCLEOTIDE SEQUENCE [LARGE SCALE GENOMIC DNA]</scope>
    <source>
        <strain evidence="3">cv. AL8/78</strain>
    </source>
</reference>
<dbReference type="AlphaFoldDB" id="A0A453SWP2"/>
<dbReference type="SUPFAM" id="SSF56672">
    <property type="entry name" value="DNA/RNA polymerases"/>
    <property type="match status" value="1"/>
</dbReference>
<name>A0A453SWP2_AEGTS</name>
<dbReference type="Pfam" id="PF07727">
    <property type="entry name" value="RVT_2"/>
    <property type="match status" value="1"/>
</dbReference>
<dbReference type="STRING" id="200361.A0A453SWP2"/>
<evidence type="ECO:0000313" key="3">
    <source>
        <dbReference type="Proteomes" id="UP000015105"/>
    </source>
</evidence>
<feature type="domain" description="Reverse transcriptase Ty1/copia-type" evidence="1">
    <location>
        <begin position="42"/>
        <end position="284"/>
    </location>
</feature>
<reference evidence="2" key="5">
    <citation type="journal article" date="2021" name="G3 (Bethesda)">
        <title>Aegilops tauschii genome assembly Aet v5.0 features greater sequence contiguity and improved annotation.</title>
        <authorList>
            <person name="Wang L."/>
            <person name="Zhu T."/>
            <person name="Rodriguez J.C."/>
            <person name="Deal K.R."/>
            <person name="Dubcovsky J."/>
            <person name="McGuire P.E."/>
            <person name="Lux T."/>
            <person name="Spannagl M."/>
            <person name="Mayer K.F.X."/>
            <person name="Baldrich P."/>
            <person name="Meyers B.C."/>
            <person name="Huo N."/>
            <person name="Gu Y.Q."/>
            <person name="Zhou H."/>
            <person name="Devos K.M."/>
            <person name="Bennetzen J.L."/>
            <person name="Unver T."/>
            <person name="Budak H."/>
            <person name="Gulick P.J."/>
            <person name="Galiba G."/>
            <person name="Kalapos B."/>
            <person name="Nelson D.R."/>
            <person name="Li P."/>
            <person name="You F.M."/>
            <person name="Luo M.C."/>
            <person name="Dvorak J."/>
        </authorList>
    </citation>
    <scope>NUCLEOTIDE SEQUENCE [LARGE SCALE GENOMIC DNA]</scope>
    <source>
        <strain evidence="2">cv. AL8/78</strain>
    </source>
</reference>
<dbReference type="InterPro" id="IPR043502">
    <property type="entry name" value="DNA/RNA_pol_sf"/>
</dbReference>
<organism evidence="2 3">
    <name type="scientific">Aegilops tauschii subsp. strangulata</name>
    <name type="common">Goatgrass</name>
    <dbReference type="NCBI Taxonomy" id="200361"/>
    <lineage>
        <taxon>Eukaryota</taxon>
        <taxon>Viridiplantae</taxon>
        <taxon>Streptophyta</taxon>
        <taxon>Embryophyta</taxon>
        <taxon>Tracheophyta</taxon>
        <taxon>Spermatophyta</taxon>
        <taxon>Magnoliopsida</taxon>
        <taxon>Liliopsida</taxon>
        <taxon>Poales</taxon>
        <taxon>Poaceae</taxon>
        <taxon>BOP clade</taxon>
        <taxon>Pooideae</taxon>
        <taxon>Triticodae</taxon>
        <taxon>Triticeae</taxon>
        <taxon>Triticinae</taxon>
        <taxon>Aegilops</taxon>
    </lineage>
</organism>
<accession>A0A453SWP2</accession>
<reference evidence="2" key="4">
    <citation type="submission" date="2019-03" db="UniProtKB">
        <authorList>
            <consortium name="EnsemblPlants"/>
        </authorList>
    </citation>
    <scope>IDENTIFICATION</scope>
</reference>